<keyword evidence="5" id="KW-0227">DNA damage</keyword>
<reference evidence="12 13" key="1">
    <citation type="submission" date="2024-04" db="EMBL/GenBank/DDBJ databases">
        <title>Symmetric and asymmetric DNA N6-adenine methylation regulates different biological responses in Mucorales.</title>
        <authorList>
            <consortium name="Lawrence Berkeley National Laboratory"/>
            <person name="Lax C."/>
            <person name="Mondo S.J."/>
            <person name="Osorio-Concepcion M."/>
            <person name="Muszewska A."/>
            <person name="Corrochano-Luque M."/>
            <person name="Gutierrez G."/>
            <person name="Riley R."/>
            <person name="Lipzen A."/>
            <person name="Guo J."/>
            <person name="Hundley H."/>
            <person name="Amirebrahimi M."/>
            <person name="Ng V."/>
            <person name="Lorenzo-Gutierrez D."/>
            <person name="Binder U."/>
            <person name="Yang J."/>
            <person name="Song Y."/>
            <person name="Canovas D."/>
            <person name="Navarro E."/>
            <person name="Freitag M."/>
            <person name="Gabaldon T."/>
            <person name="Grigoriev I.V."/>
            <person name="Corrochano L.M."/>
            <person name="Nicolas F.E."/>
            <person name="Garre V."/>
        </authorList>
    </citation>
    <scope>NUCLEOTIDE SEQUENCE [LARGE SCALE GENOMIC DNA]</scope>
    <source>
        <strain evidence="12 13">L51</strain>
    </source>
</reference>
<evidence type="ECO:0000256" key="8">
    <source>
        <dbReference type="ARBA" id="ARBA00023054"/>
    </source>
</evidence>
<gene>
    <name evidence="12" type="ORF">J3Q64DRAFT_1706906</name>
</gene>
<organism evidence="12 13">
    <name type="scientific">Phycomyces blakesleeanus</name>
    <dbReference type="NCBI Taxonomy" id="4837"/>
    <lineage>
        <taxon>Eukaryota</taxon>
        <taxon>Fungi</taxon>
        <taxon>Fungi incertae sedis</taxon>
        <taxon>Mucoromycota</taxon>
        <taxon>Mucoromycotina</taxon>
        <taxon>Mucoromycetes</taxon>
        <taxon>Mucorales</taxon>
        <taxon>Phycomycetaceae</taxon>
        <taxon>Phycomyces</taxon>
    </lineage>
</organism>
<feature type="region of interest" description="Disordered" evidence="10">
    <location>
        <begin position="170"/>
        <end position="189"/>
    </location>
</feature>
<feature type="compositionally biased region" description="Basic residues" evidence="10">
    <location>
        <begin position="368"/>
        <end position="379"/>
    </location>
</feature>
<dbReference type="PANTHER" id="PTHR28670:SF1">
    <property type="entry name" value="UV-STIMULATED SCAFFOLD PROTEIN A"/>
    <property type="match status" value="1"/>
</dbReference>
<keyword evidence="7" id="KW-0862">Zinc</keyword>
<keyword evidence="4" id="KW-0479">Metal-binding</keyword>
<protein>
    <recommendedName>
        <fullName evidence="11">UV-stimulated scaffold protein A C-terminal domain-containing protein</fullName>
    </recommendedName>
</protein>
<dbReference type="InterPro" id="IPR049408">
    <property type="entry name" value="UVSSA_N_a-solenoid_rpt"/>
</dbReference>
<comment type="similarity">
    <text evidence="2">Belongs to the UVSSA family.</text>
</comment>
<sequence length="678" mass="78103">MNDQIEETLERLIKQITETGEWELDPQILKLIKKLCKQSNANVDVAFYIIWNQLQKKQSQIRYSCVQLIEVLFFRSHRFRILVANEFQSFLRLTVGINRQPLPPPVQDQLRRLAISLVKSWNQKYGRVQRQIANGYHFLEYRNLLDENSSGSLAALSLSSSASASASASSSLSYTRTRDQNKANVQSRMKAIQERRVDQIKTEVDDYLKIIQENIITMDSCFLILVPKNSEDELDFDALIKGDLDSLKVPDGSYRERILSHGLGSSRYKITIDLSESSVMEDIHETPENTIVYEQLRQGLKLIEKKHAKQLNDWIKVLSKSEYSNKKEKESLLKQLIDVKVDMTEALRKCRLLGITIPEFEDPEKALKNKTKIKPKKNQQRNQNEDEDEDEEFGDERFEEIDVPKQGLDVEKNPLTVDSRVLPPAQRIFPLAYEPGMSEDITYRGAFVSPHKTLTGPTGYKEKGKQKEDSTRQELLKKAPVVEWGEDLYYWDKTHVQFNTSGLEKNHRFMGTGEGVNELPASLLDELRKRPRYYQESSEPLRACGAPLHNGGLCPRRDLVICPFHGKIVSRDSIGQPLDPAEAPKVQVLQVPQSGTSKEFWEDIEGEVMVQTGQEKIESGHKKRKRDHKSALVDVRQNKPKSFHRRLQDKLDTRAIRRSVEEAVEYERTQKSRLKKGL</sequence>
<evidence type="ECO:0000259" key="11">
    <source>
        <dbReference type="Pfam" id="PF09740"/>
    </source>
</evidence>
<evidence type="ECO:0000256" key="1">
    <source>
        <dbReference type="ARBA" id="ARBA00004286"/>
    </source>
</evidence>
<evidence type="ECO:0000256" key="5">
    <source>
        <dbReference type="ARBA" id="ARBA00022763"/>
    </source>
</evidence>
<evidence type="ECO:0000313" key="13">
    <source>
        <dbReference type="Proteomes" id="UP001448207"/>
    </source>
</evidence>
<dbReference type="Proteomes" id="UP001448207">
    <property type="component" value="Unassembled WGS sequence"/>
</dbReference>
<dbReference type="SUPFAM" id="SSF48464">
    <property type="entry name" value="ENTH/VHS domain"/>
    <property type="match status" value="1"/>
</dbReference>
<keyword evidence="13" id="KW-1185">Reference proteome</keyword>
<evidence type="ECO:0000256" key="9">
    <source>
        <dbReference type="ARBA" id="ARBA00023204"/>
    </source>
</evidence>
<keyword evidence="9" id="KW-0234">DNA repair</keyword>
<evidence type="ECO:0000256" key="6">
    <source>
        <dbReference type="ARBA" id="ARBA00022771"/>
    </source>
</evidence>
<evidence type="ECO:0000256" key="3">
    <source>
        <dbReference type="ARBA" id="ARBA00022454"/>
    </source>
</evidence>
<accession>A0ABR3BCV5</accession>
<feature type="compositionally biased region" description="Acidic residues" evidence="10">
    <location>
        <begin position="385"/>
        <end position="396"/>
    </location>
</feature>
<evidence type="ECO:0000256" key="4">
    <source>
        <dbReference type="ARBA" id="ARBA00022723"/>
    </source>
</evidence>
<feature type="region of interest" description="Disordered" evidence="10">
    <location>
        <begin position="368"/>
        <end position="396"/>
    </location>
</feature>
<feature type="domain" description="UV-stimulated scaffold protein A C-terminal" evidence="11">
    <location>
        <begin position="477"/>
        <end position="579"/>
    </location>
</feature>
<dbReference type="InterPro" id="IPR018610">
    <property type="entry name" value="UVSSA"/>
</dbReference>
<dbReference type="InterPro" id="IPR008942">
    <property type="entry name" value="ENTH_VHS"/>
</dbReference>
<comment type="caution">
    <text evidence="12">The sequence shown here is derived from an EMBL/GenBank/DDBJ whole genome shotgun (WGS) entry which is preliminary data.</text>
</comment>
<evidence type="ECO:0000256" key="10">
    <source>
        <dbReference type="SAM" id="MobiDB-lite"/>
    </source>
</evidence>
<evidence type="ECO:0000256" key="2">
    <source>
        <dbReference type="ARBA" id="ARBA00009240"/>
    </source>
</evidence>
<dbReference type="PANTHER" id="PTHR28670">
    <property type="entry name" value="UV-STIMULATED SCAFFOLD PROTEIN A"/>
    <property type="match status" value="1"/>
</dbReference>
<proteinExistence type="inferred from homology"/>
<comment type="subcellular location">
    <subcellularLocation>
        <location evidence="1">Chromosome</location>
    </subcellularLocation>
</comment>
<evidence type="ECO:0000256" key="7">
    <source>
        <dbReference type="ARBA" id="ARBA00022833"/>
    </source>
</evidence>
<keyword evidence="8" id="KW-0175">Coiled coil</keyword>
<dbReference type="Pfam" id="PF09740">
    <property type="entry name" value="DUF2043"/>
    <property type="match status" value="1"/>
</dbReference>
<keyword evidence="6" id="KW-0863">Zinc-finger</keyword>
<dbReference type="EMBL" id="JBCLYO010000001">
    <property type="protein sequence ID" value="KAL0096245.1"/>
    <property type="molecule type" value="Genomic_DNA"/>
</dbReference>
<dbReference type="Pfam" id="PF20867">
    <property type="entry name" value="UVSSA_N"/>
    <property type="match status" value="1"/>
</dbReference>
<name>A0ABR3BCV5_PHYBL</name>
<dbReference type="InterPro" id="IPR049431">
    <property type="entry name" value="UVSSA_C"/>
</dbReference>
<keyword evidence="3" id="KW-0158">Chromosome</keyword>
<evidence type="ECO:0000313" key="12">
    <source>
        <dbReference type="EMBL" id="KAL0096245.1"/>
    </source>
</evidence>